<evidence type="ECO:0000313" key="15">
    <source>
        <dbReference type="Proteomes" id="UP000248066"/>
    </source>
</evidence>
<sequence length="301" mass="32016">MKVHIIGGGAAGLLAAAYAQSAGMDVGIITRTEKQALMLQEEGLSVQHGQEVRKHHVRAESFETASLAGADITIVAVKQFSLSPVLEKLSSMEADGPVLFLMNGMGHLEKGADALPASPLYSGVMTHGAFRVDPVTVRHTGQGILKAGAAGDGYIDEAVYELCTRLDSAGLRCETTGSIADMMAEKLTVNAVINPLTAIYQVENGALCDGGFFEINARELHAEVKSVLPNAAEWDQVEEVIRGTAENYSSMCMDLRKGRPTEVDAITGYVLNAARQKGVKVPLTGFVHHSVKGLERRLAEG</sequence>
<evidence type="ECO:0000256" key="1">
    <source>
        <dbReference type="ARBA" id="ARBA00002919"/>
    </source>
</evidence>
<evidence type="ECO:0000256" key="2">
    <source>
        <dbReference type="ARBA" id="ARBA00004994"/>
    </source>
</evidence>
<dbReference type="InterPro" id="IPR013332">
    <property type="entry name" value="KPR_N"/>
</dbReference>
<dbReference type="OrthoDB" id="9800163at2"/>
<dbReference type="InterPro" id="IPR008927">
    <property type="entry name" value="6-PGluconate_DH-like_C_sf"/>
</dbReference>
<feature type="domain" description="Ketopantoate reductase N-terminal" evidence="12">
    <location>
        <begin position="3"/>
        <end position="150"/>
    </location>
</feature>
<comment type="function">
    <text evidence="1 11">Catalyzes the NADPH-dependent reduction of ketopantoate into pantoic acid.</text>
</comment>
<dbReference type="AlphaFoldDB" id="A0A2W0HK83"/>
<dbReference type="InterPro" id="IPR050838">
    <property type="entry name" value="Ketopantoate_reductase"/>
</dbReference>
<dbReference type="EMBL" id="PDOF01000001">
    <property type="protein sequence ID" value="PYZ97915.1"/>
    <property type="molecule type" value="Genomic_DNA"/>
</dbReference>
<dbReference type="NCBIfam" id="TIGR00745">
    <property type="entry name" value="apbA_panE"/>
    <property type="match status" value="1"/>
</dbReference>
<evidence type="ECO:0000256" key="10">
    <source>
        <dbReference type="ARBA" id="ARBA00048793"/>
    </source>
</evidence>
<protein>
    <recommendedName>
        <fullName evidence="5 11">2-dehydropantoate 2-reductase</fullName>
        <ecNumber evidence="4 11">1.1.1.169</ecNumber>
    </recommendedName>
    <alternativeName>
        <fullName evidence="9 11">Ketopantoate reductase</fullName>
    </alternativeName>
</protein>
<evidence type="ECO:0000256" key="5">
    <source>
        <dbReference type="ARBA" id="ARBA00019465"/>
    </source>
</evidence>
<dbReference type="GO" id="GO:0008677">
    <property type="term" value="F:2-dehydropantoate 2-reductase activity"/>
    <property type="evidence" value="ECO:0007669"/>
    <property type="project" value="UniProtKB-EC"/>
</dbReference>
<dbReference type="RefSeq" id="WP_110517471.1">
    <property type="nucleotide sequence ID" value="NZ_PDOF01000001.1"/>
</dbReference>
<dbReference type="InterPro" id="IPR003710">
    <property type="entry name" value="ApbA"/>
</dbReference>
<evidence type="ECO:0000256" key="8">
    <source>
        <dbReference type="ARBA" id="ARBA00023002"/>
    </source>
</evidence>
<dbReference type="Gene3D" id="1.10.1040.10">
    <property type="entry name" value="N-(1-d-carboxylethyl)-l-norvaline Dehydrogenase, domain 2"/>
    <property type="match status" value="1"/>
</dbReference>
<dbReference type="GO" id="GO:0015940">
    <property type="term" value="P:pantothenate biosynthetic process"/>
    <property type="evidence" value="ECO:0007669"/>
    <property type="project" value="UniProtKB-UniPathway"/>
</dbReference>
<evidence type="ECO:0000256" key="6">
    <source>
        <dbReference type="ARBA" id="ARBA00022655"/>
    </source>
</evidence>
<evidence type="ECO:0000259" key="13">
    <source>
        <dbReference type="Pfam" id="PF08546"/>
    </source>
</evidence>
<evidence type="ECO:0000256" key="4">
    <source>
        <dbReference type="ARBA" id="ARBA00013014"/>
    </source>
</evidence>
<dbReference type="SUPFAM" id="SSF48179">
    <property type="entry name" value="6-phosphogluconate dehydrogenase C-terminal domain-like"/>
    <property type="match status" value="1"/>
</dbReference>
<keyword evidence="7 11" id="KW-0521">NADP</keyword>
<evidence type="ECO:0000256" key="9">
    <source>
        <dbReference type="ARBA" id="ARBA00032024"/>
    </source>
</evidence>
<dbReference type="InterPro" id="IPR013328">
    <property type="entry name" value="6PGD_dom2"/>
</dbReference>
<keyword evidence="8 11" id="KW-0560">Oxidoreductase</keyword>
<dbReference type="GO" id="GO:0005737">
    <property type="term" value="C:cytoplasm"/>
    <property type="evidence" value="ECO:0007669"/>
    <property type="project" value="TreeGrafter"/>
</dbReference>
<dbReference type="EC" id="1.1.1.169" evidence="4 11"/>
<keyword evidence="15" id="KW-1185">Reference proteome</keyword>
<dbReference type="Gene3D" id="3.40.50.720">
    <property type="entry name" value="NAD(P)-binding Rossmann-like Domain"/>
    <property type="match status" value="1"/>
</dbReference>
<proteinExistence type="inferred from homology"/>
<gene>
    <name evidence="14" type="ORF">CR205_04785</name>
</gene>
<evidence type="ECO:0000256" key="7">
    <source>
        <dbReference type="ARBA" id="ARBA00022857"/>
    </source>
</evidence>
<dbReference type="Pfam" id="PF08546">
    <property type="entry name" value="ApbA_C"/>
    <property type="match status" value="1"/>
</dbReference>
<dbReference type="Proteomes" id="UP000248066">
    <property type="component" value="Unassembled WGS sequence"/>
</dbReference>
<evidence type="ECO:0000313" key="14">
    <source>
        <dbReference type="EMBL" id="PYZ97915.1"/>
    </source>
</evidence>
<comment type="catalytic activity">
    <reaction evidence="10 11">
        <text>(R)-pantoate + NADP(+) = 2-dehydropantoate + NADPH + H(+)</text>
        <dbReference type="Rhea" id="RHEA:16233"/>
        <dbReference type="ChEBI" id="CHEBI:11561"/>
        <dbReference type="ChEBI" id="CHEBI:15378"/>
        <dbReference type="ChEBI" id="CHEBI:15980"/>
        <dbReference type="ChEBI" id="CHEBI:57783"/>
        <dbReference type="ChEBI" id="CHEBI:58349"/>
        <dbReference type="EC" id="1.1.1.169"/>
    </reaction>
</comment>
<dbReference type="PANTHER" id="PTHR43765">
    <property type="entry name" value="2-DEHYDROPANTOATE 2-REDUCTASE-RELATED"/>
    <property type="match status" value="1"/>
</dbReference>
<evidence type="ECO:0000259" key="12">
    <source>
        <dbReference type="Pfam" id="PF02558"/>
    </source>
</evidence>
<accession>A0A2W0HK83</accession>
<comment type="similarity">
    <text evidence="3 11">Belongs to the ketopantoate reductase family.</text>
</comment>
<dbReference type="PANTHER" id="PTHR43765:SF2">
    <property type="entry name" value="2-DEHYDROPANTOATE 2-REDUCTASE"/>
    <property type="match status" value="1"/>
</dbReference>
<dbReference type="Pfam" id="PF02558">
    <property type="entry name" value="ApbA"/>
    <property type="match status" value="1"/>
</dbReference>
<reference evidence="14 15" key="1">
    <citation type="submission" date="2017-10" db="EMBL/GenBank/DDBJ databases">
        <title>Bacillus sp. nov., a halophilic bacterium isolated from a Yangshapao Lake.</title>
        <authorList>
            <person name="Wang H."/>
        </authorList>
    </citation>
    <scope>NUCLEOTIDE SEQUENCE [LARGE SCALE GENOMIC DNA]</scope>
    <source>
        <strain evidence="14 15">YSP-3</strain>
    </source>
</reference>
<dbReference type="UniPathway" id="UPA00028">
    <property type="reaction ID" value="UER00004"/>
</dbReference>
<comment type="pathway">
    <text evidence="2 11">Cofactor biosynthesis; (R)-pantothenate biosynthesis; (R)-pantoate from 3-methyl-2-oxobutanoate: step 2/2.</text>
</comment>
<dbReference type="InterPro" id="IPR013752">
    <property type="entry name" value="KPA_reductase"/>
</dbReference>
<comment type="caution">
    <text evidence="14">The sequence shown here is derived from an EMBL/GenBank/DDBJ whole genome shotgun (WGS) entry which is preliminary data.</text>
</comment>
<evidence type="ECO:0000256" key="11">
    <source>
        <dbReference type="RuleBase" id="RU362068"/>
    </source>
</evidence>
<organism evidence="14 15">
    <name type="scientific">Alteribacter lacisalsi</name>
    <dbReference type="NCBI Taxonomy" id="2045244"/>
    <lineage>
        <taxon>Bacteria</taxon>
        <taxon>Bacillati</taxon>
        <taxon>Bacillota</taxon>
        <taxon>Bacilli</taxon>
        <taxon>Bacillales</taxon>
        <taxon>Bacillaceae</taxon>
        <taxon>Alteribacter</taxon>
    </lineage>
</organism>
<dbReference type="GO" id="GO:0050661">
    <property type="term" value="F:NADP binding"/>
    <property type="evidence" value="ECO:0007669"/>
    <property type="project" value="TreeGrafter"/>
</dbReference>
<dbReference type="SUPFAM" id="SSF51735">
    <property type="entry name" value="NAD(P)-binding Rossmann-fold domains"/>
    <property type="match status" value="1"/>
</dbReference>
<keyword evidence="6 11" id="KW-0566">Pantothenate biosynthesis</keyword>
<feature type="domain" description="Ketopantoate reductase C-terminal" evidence="13">
    <location>
        <begin position="179"/>
        <end position="295"/>
    </location>
</feature>
<name>A0A2W0HK83_9BACI</name>
<evidence type="ECO:0000256" key="3">
    <source>
        <dbReference type="ARBA" id="ARBA00007870"/>
    </source>
</evidence>
<dbReference type="InterPro" id="IPR036291">
    <property type="entry name" value="NAD(P)-bd_dom_sf"/>
</dbReference>